<dbReference type="GO" id="GO:0005794">
    <property type="term" value="C:Golgi apparatus"/>
    <property type="evidence" value="ECO:0007669"/>
    <property type="project" value="UniProtKB-SubCell"/>
</dbReference>
<evidence type="ECO:0000313" key="8">
    <source>
        <dbReference type="EMBL" id="CDO93271.1"/>
    </source>
</evidence>
<keyword evidence="7" id="KW-0472">Membrane</keyword>
<dbReference type="GO" id="GO:0000026">
    <property type="term" value="F:alpha-1,2-mannosyltransferase activity"/>
    <property type="evidence" value="ECO:0007669"/>
    <property type="project" value="UniProtKB-ARBA"/>
</dbReference>
<proteinExistence type="inferred from homology"/>
<keyword evidence="4" id="KW-0808">Transferase</keyword>
<evidence type="ECO:0000256" key="4">
    <source>
        <dbReference type="ARBA" id="ARBA00022679"/>
    </source>
</evidence>
<sequence length="609" mass="70111">MPAYRPRAAMRRLFLVVLVVVVFNVTIFFHEPTKNYIVDTYYGALETTRPESHAISGSGSAADRTAVSDKFFETLFTQLQDAAPMKREFGWGDIKSKDCDMGDVGFDTNDRDERLSYENLASCLQLPENNYASLKEGHEKFLKYLSTVDTSTSTLQNIYPNKKGIVTVGGGKYSLLSYLMINMVRRSGSTLPIEVIIPPSDEPETVFCDDIQQFNARCVYFKDRLGPELVENFSVKSYQVKGYALLLTSFEEFVFIDSDNMPLKNLDEAFEYSVFKDHGMVVWPDIWRRMTSPQFYQLAGIPIDFTKRMRNVGDEVSPVSRYDKLTNTASENKAKVPMHDFLGALPDPTTESGQMIVDKKSHLKTLLLALYYNVYGPEYYYQLFSQGTSGQGDKETFVQAAHILDEPFYQVKKTFGFAAYWDPREGRNSAFQGAGLLQHDPEQDYKLWNILKTEIEGQMEKYSIFDKDYQTKRTFYQGMLEENIGDKGREHLFLHASFHKYDPWNLYNEQNLLHSDGKHFRAYPCSSGVFKGFDVELYLWDIVNKVICSEHPVKMTYQEKLVNELEKYAEVCKYTKDRLSHLNETHDEFVAYASATGDERKCVDIKRGH</sequence>
<gene>
    <name evidence="8" type="ORF">KLDO_g1573</name>
</gene>
<evidence type="ECO:0000256" key="7">
    <source>
        <dbReference type="SAM" id="Phobius"/>
    </source>
</evidence>
<dbReference type="GO" id="GO:0046354">
    <property type="term" value="P:mannan biosynthetic process"/>
    <property type="evidence" value="ECO:0007669"/>
    <property type="project" value="TreeGrafter"/>
</dbReference>
<dbReference type="PANTHER" id="PTHR31646:SF6">
    <property type="entry name" value="ALPHA-1,2-MANNOSYLTRANSFERASE MNN5"/>
    <property type="match status" value="1"/>
</dbReference>
<protein>
    <submittedName>
        <fullName evidence="8">WGS project CCBQ000000000 data, contig 00043</fullName>
    </submittedName>
</protein>
<comment type="similarity">
    <text evidence="3">Belongs to the MNN1/MNT family.</text>
</comment>
<evidence type="ECO:0000256" key="6">
    <source>
        <dbReference type="ARBA" id="ARBA00023180"/>
    </source>
</evidence>
<name>A0A0A8L526_9SACH</name>
<keyword evidence="6" id="KW-0325">Glycoprotein</keyword>
<evidence type="ECO:0000256" key="1">
    <source>
        <dbReference type="ARBA" id="ARBA00004555"/>
    </source>
</evidence>
<dbReference type="InterPro" id="IPR029044">
    <property type="entry name" value="Nucleotide-diphossugar_trans"/>
</dbReference>
<keyword evidence="5" id="KW-0333">Golgi apparatus</keyword>
<organism evidence="8 9">
    <name type="scientific">Kluyveromyces dobzhanskii CBS 2104</name>
    <dbReference type="NCBI Taxonomy" id="1427455"/>
    <lineage>
        <taxon>Eukaryota</taxon>
        <taxon>Fungi</taxon>
        <taxon>Dikarya</taxon>
        <taxon>Ascomycota</taxon>
        <taxon>Saccharomycotina</taxon>
        <taxon>Saccharomycetes</taxon>
        <taxon>Saccharomycetales</taxon>
        <taxon>Saccharomycetaceae</taxon>
        <taxon>Kluyveromyces</taxon>
    </lineage>
</organism>
<comment type="pathway">
    <text evidence="2">Protein modification; protein glycosylation.</text>
</comment>
<evidence type="ECO:0000313" key="9">
    <source>
        <dbReference type="Proteomes" id="UP000031516"/>
    </source>
</evidence>
<dbReference type="Proteomes" id="UP000031516">
    <property type="component" value="Unassembled WGS sequence"/>
</dbReference>
<dbReference type="OrthoDB" id="430354at2759"/>
<evidence type="ECO:0000256" key="5">
    <source>
        <dbReference type="ARBA" id="ARBA00023034"/>
    </source>
</evidence>
<dbReference type="FunFam" id="3.90.550.10:FF:000177">
    <property type="entry name" value="MNN5p Alpha-1,2-mannosyltransferase"/>
    <property type="match status" value="1"/>
</dbReference>
<dbReference type="SUPFAM" id="SSF53448">
    <property type="entry name" value="Nucleotide-diphospho-sugar transferases"/>
    <property type="match status" value="1"/>
</dbReference>
<dbReference type="PANTHER" id="PTHR31646">
    <property type="entry name" value="ALPHA-1,2-MANNOSYLTRANSFERASE MNN2"/>
    <property type="match status" value="1"/>
</dbReference>
<dbReference type="AlphaFoldDB" id="A0A0A8L526"/>
<evidence type="ECO:0000256" key="2">
    <source>
        <dbReference type="ARBA" id="ARBA00004922"/>
    </source>
</evidence>
<comment type="caution">
    <text evidence="8">The sequence shown here is derived from an EMBL/GenBank/DDBJ whole genome shotgun (WGS) entry which is preliminary data.</text>
</comment>
<keyword evidence="7" id="KW-1133">Transmembrane helix</keyword>
<keyword evidence="9" id="KW-1185">Reference proteome</keyword>
<evidence type="ECO:0000256" key="3">
    <source>
        <dbReference type="ARBA" id="ARBA00009105"/>
    </source>
</evidence>
<accession>A0A0A8L526</accession>
<dbReference type="InterPro" id="IPR022751">
    <property type="entry name" value="Alpha_mannosyltransferase"/>
</dbReference>
<feature type="transmembrane region" description="Helical" evidence="7">
    <location>
        <begin position="12"/>
        <end position="30"/>
    </location>
</feature>
<keyword evidence="7" id="KW-0812">Transmembrane</keyword>
<dbReference type="EMBL" id="CCBQ010000021">
    <property type="protein sequence ID" value="CDO93271.1"/>
    <property type="molecule type" value="Genomic_DNA"/>
</dbReference>
<reference evidence="8 9" key="1">
    <citation type="submission" date="2014-03" db="EMBL/GenBank/DDBJ databases">
        <title>The genome of Kluyveromyces dobzhanskii.</title>
        <authorList>
            <person name="Nystedt B."/>
            <person name="Astrom S."/>
        </authorList>
    </citation>
    <scope>NUCLEOTIDE SEQUENCE [LARGE SCALE GENOMIC DNA]</scope>
    <source>
        <strain evidence="8 9">CBS 2104</strain>
    </source>
</reference>
<comment type="subcellular location">
    <subcellularLocation>
        <location evidence="1">Golgi apparatus</location>
    </subcellularLocation>
</comment>
<dbReference type="Pfam" id="PF11051">
    <property type="entry name" value="Mannosyl_trans3"/>
    <property type="match status" value="1"/>
</dbReference>